<gene>
    <name evidence="5" type="ORF">KDM89_16270</name>
</gene>
<accession>A0A941I6B3</accession>
<evidence type="ECO:0000256" key="1">
    <source>
        <dbReference type="ARBA" id="ARBA00009477"/>
    </source>
</evidence>
<dbReference type="InterPro" id="IPR058792">
    <property type="entry name" value="Beta-barrel_RND_2"/>
</dbReference>
<dbReference type="PANTHER" id="PTHR30469">
    <property type="entry name" value="MULTIDRUG RESISTANCE PROTEIN MDTA"/>
    <property type="match status" value="1"/>
</dbReference>
<evidence type="ECO:0000313" key="6">
    <source>
        <dbReference type="Proteomes" id="UP000680067"/>
    </source>
</evidence>
<evidence type="ECO:0000259" key="3">
    <source>
        <dbReference type="Pfam" id="PF25954"/>
    </source>
</evidence>
<dbReference type="Gene3D" id="1.10.287.470">
    <property type="entry name" value="Helix hairpin bin"/>
    <property type="match status" value="1"/>
</dbReference>
<proteinExistence type="inferred from homology"/>
<keyword evidence="2" id="KW-0732">Signal</keyword>
<comment type="similarity">
    <text evidence="1">Belongs to the membrane fusion protein (MFP) (TC 8.A.1) family.</text>
</comment>
<evidence type="ECO:0000313" key="5">
    <source>
        <dbReference type="EMBL" id="MBR7783702.1"/>
    </source>
</evidence>
<organism evidence="5 6">
    <name type="scientific">Undibacterium luofuense</name>
    <dbReference type="NCBI Taxonomy" id="2828733"/>
    <lineage>
        <taxon>Bacteria</taxon>
        <taxon>Pseudomonadati</taxon>
        <taxon>Pseudomonadota</taxon>
        <taxon>Betaproteobacteria</taxon>
        <taxon>Burkholderiales</taxon>
        <taxon>Oxalobacteraceae</taxon>
        <taxon>Undibacterium</taxon>
    </lineage>
</organism>
<evidence type="ECO:0000259" key="4">
    <source>
        <dbReference type="Pfam" id="PF25967"/>
    </source>
</evidence>
<feature type="domain" description="Multidrug resistance protein MdtA-like C-terminal permuted SH3" evidence="4">
    <location>
        <begin position="298"/>
        <end position="361"/>
    </location>
</feature>
<comment type="caution">
    <text evidence="5">The sequence shown here is derived from an EMBL/GenBank/DDBJ whole genome shotgun (WGS) entry which is preliminary data.</text>
</comment>
<keyword evidence="6" id="KW-1185">Reference proteome</keyword>
<dbReference type="GO" id="GO:0015562">
    <property type="term" value="F:efflux transmembrane transporter activity"/>
    <property type="evidence" value="ECO:0007669"/>
    <property type="project" value="TreeGrafter"/>
</dbReference>
<dbReference type="GO" id="GO:1990281">
    <property type="term" value="C:efflux pump complex"/>
    <property type="evidence" value="ECO:0007669"/>
    <property type="project" value="TreeGrafter"/>
</dbReference>
<name>A0A941I6B3_9BURK</name>
<feature type="chain" id="PRO_5037842285" evidence="2">
    <location>
        <begin position="31"/>
        <end position="388"/>
    </location>
</feature>
<dbReference type="PANTHER" id="PTHR30469:SF15">
    <property type="entry name" value="HLYD FAMILY OF SECRETION PROTEINS"/>
    <property type="match status" value="1"/>
</dbReference>
<dbReference type="NCBIfam" id="TIGR01730">
    <property type="entry name" value="RND_mfp"/>
    <property type="match status" value="1"/>
</dbReference>
<protein>
    <submittedName>
        <fullName evidence="5">Efflux RND transporter periplasmic adaptor subunit</fullName>
    </submittedName>
</protein>
<dbReference type="Gene3D" id="2.40.50.100">
    <property type="match status" value="1"/>
</dbReference>
<dbReference type="AlphaFoldDB" id="A0A941I6B3"/>
<dbReference type="InterPro" id="IPR006143">
    <property type="entry name" value="RND_pump_MFP"/>
</dbReference>
<dbReference type="SUPFAM" id="SSF111369">
    <property type="entry name" value="HlyD-like secretion proteins"/>
    <property type="match status" value="1"/>
</dbReference>
<evidence type="ECO:0000256" key="2">
    <source>
        <dbReference type="SAM" id="SignalP"/>
    </source>
</evidence>
<dbReference type="RefSeq" id="WP_212688980.1">
    <property type="nucleotide sequence ID" value="NZ_JAGSPN010000014.1"/>
</dbReference>
<dbReference type="Pfam" id="PF25954">
    <property type="entry name" value="Beta-barrel_RND_2"/>
    <property type="match status" value="1"/>
</dbReference>
<dbReference type="Pfam" id="PF25967">
    <property type="entry name" value="RND-MFP_C"/>
    <property type="match status" value="1"/>
</dbReference>
<feature type="domain" description="CusB-like beta-barrel" evidence="3">
    <location>
        <begin position="230"/>
        <end position="292"/>
    </location>
</feature>
<feature type="signal peptide" evidence="2">
    <location>
        <begin position="1"/>
        <end position="30"/>
    </location>
</feature>
<dbReference type="Proteomes" id="UP000680067">
    <property type="component" value="Unassembled WGS sequence"/>
</dbReference>
<dbReference type="Gene3D" id="2.40.420.20">
    <property type="match status" value="1"/>
</dbReference>
<dbReference type="EMBL" id="JAGSPN010000014">
    <property type="protein sequence ID" value="MBR7783702.1"/>
    <property type="molecule type" value="Genomic_DNA"/>
</dbReference>
<dbReference type="InterPro" id="IPR058627">
    <property type="entry name" value="MdtA-like_C"/>
</dbReference>
<reference evidence="5" key="1">
    <citation type="submission" date="2021-04" db="EMBL/GenBank/DDBJ databases">
        <title>novel species isolated from subtropical streams in China.</title>
        <authorList>
            <person name="Lu H."/>
        </authorList>
    </citation>
    <scope>NUCLEOTIDE SEQUENCE</scope>
    <source>
        <strain evidence="5">LFS511W</strain>
    </source>
</reference>
<dbReference type="Gene3D" id="2.40.30.170">
    <property type="match status" value="1"/>
</dbReference>
<sequence>MHTTPSKYSVFSLPAALAVLLICATPATVAADASASASAKAAARPVLTVTTAKPQQQNAALKIAANGNVQAWQEAVIGAEANGLRVAEILVNVGDQVKKGQLLATLSAAMIQAELAQAQAAQAEAQAAWQDAHANADRARALSNSGAYSQQQTEQFLTQESAAKARLQAATAAVQLQQTRLNQTRIVAPDNGVISARMSSVGAVVGAGSDLFKLVRQGRLEWRAELTGQELTRVQAGMEVQITAPSGELVKAKVRSVAPTVDLQTRNGLAYVDIPAGSAGGLKAGMFARGELILGQSNALSVPQLAVVLRDGYSYVFRLNADQRVTLIKVQTGRRFKTAAGEQVEILSGLAADATVVTQGAGFLNDGDLVRVAATPAPAAPATAPAAR</sequence>